<dbReference type="GO" id="GO:0008324">
    <property type="term" value="F:monoatomic cation transmembrane transporter activity"/>
    <property type="evidence" value="ECO:0007669"/>
    <property type="project" value="InterPro"/>
</dbReference>
<dbReference type="PANTHER" id="PTHR43833:SF9">
    <property type="entry name" value="POTASSIUM CHANNEL PROTEIN YUGO-RELATED"/>
    <property type="match status" value="1"/>
</dbReference>
<proteinExistence type="predicted"/>
<organism evidence="5 6">
    <name type="scientific">Halobacillus halophilus (strain ATCC 35676 / DSM 2266 / JCM 20832 / KCTC 3685 / LMG 17431 / NBRC 102448 / NCIMB 2269)</name>
    <name type="common">Sporosarcina halophila</name>
    <dbReference type="NCBI Taxonomy" id="866895"/>
    <lineage>
        <taxon>Bacteria</taxon>
        <taxon>Bacillati</taxon>
        <taxon>Bacillota</taxon>
        <taxon>Bacilli</taxon>
        <taxon>Bacillales</taxon>
        <taxon>Bacillaceae</taxon>
        <taxon>Halobacillus</taxon>
    </lineage>
</organism>
<dbReference type="Proteomes" id="UP000007397">
    <property type="component" value="Chromosome"/>
</dbReference>
<dbReference type="SUPFAM" id="SSF116726">
    <property type="entry name" value="TrkA C-terminal domain-like"/>
    <property type="match status" value="1"/>
</dbReference>
<evidence type="ECO:0000256" key="2">
    <source>
        <dbReference type="SAM" id="Phobius"/>
    </source>
</evidence>
<feature type="transmembrane region" description="Helical" evidence="2">
    <location>
        <begin position="63"/>
        <end position="85"/>
    </location>
</feature>
<protein>
    <submittedName>
        <fullName evidence="5">TrkA-N domain protein</fullName>
    </submittedName>
</protein>
<dbReference type="Pfam" id="PF02254">
    <property type="entry name" value="TrkA_N"/>
    <property type="match status" value="1"/>
</dbReference>
<dbReference type="eggNOG" id="COG1226">
    <property type="taxonomic scope" value="Bacteria"/>
</dbReference>
<keyword evidence="2" id="KW-0812">Transmembrane</keyword>
<dbReference type="PROSITE" id="PS51202">
    <property type="entry name" value="RCK_C"/>
    <property type="match status" value="1"/>
</dbReference>
<dbReference type="eggNOG" id="COG0490">
    <property type="taxonomic scope" value="Bacteria"/>
</dbReference>
<gene>
    <name evidence="5" type="ordered locus">HBHAL_1553</name>
</gene>
<keyword evidence="2" id="KW-1133">Transmembrane helix</keyword>
<feature type="transmembrane region" description="Helical" evidence="2">
    <location>
        <begin position="32"/>
        <end position="51"/>
    </location>
</feature>
<dbReference type="InterPro" id="IPR003148">
    <property type="entry name" value="RCK_N"/>
</dbReference>
<evidence type="ECO:0000313" key="6">
    <source>
        <dbReference type="Proteomes" id="UP000007397"/>
    </source>
</evidence>
<keyword evidence="6" id="KW-1185">Reference proteome</keyword>
<comment type="subcellular location">
    <subcellularLocation>
        <location evidence="1">Cell membrane</location>
        <topology evidence="1">Multi-pass membrane protein</topology>
    </subcellularLocation>
</comment>
<accession>I0JIF5</accession>
<keyword evidence="2" id="KW-0472">Membrane</keyword>
<evidence type="ECO:0000313" key="5">
    <source>
        <dbReference type="EMBL" id="CCG43923.1"/>
    </source>
</evidence>
<dbReference type="EMBL" id="HE717023">
    <property type="protein sequence ID" value="CCG43923.1"/>
    <property type="molecule type" value="Genomic_DNA"/>
</dbReference>
<reference evidence="5 6" key="1">
    <citation type="journal article" date="2013" name="Environ. Microbiol.">
        <title>Chloride and organic osmolytes: a hybrid strategy to cope with elevated salinities by the moderately halophilic, chloride-dependent bacterium Halobacillus halophilus.</title>
        <authorList>
            <person name="Saum S.H."/>
            <person name="Pfeiffer F."/>
            <person name="Palm P."/>
            <person name="Rampp M."/>
            <person name="Schuster S.C."/>
            <person name="Muller V."/>
            <person name="Oesterhelt D."/>
        </authorList>
    </citation>
    <scope>NUCLEOTIDE SEQUENCE [LARGE SCALE GENOMIC DNA]</scope>
    <source>
        <strain evidence="6">ATCC 35676 / DSM 2266 / JCM 20832 / KCTC 3685 / LMG 17431 / NBRC 102448 / NCIMB 2269</strain>
    </source>
</reference>
<dbReference type="KEGG" id="hhd:HBHAL_1553"/>
<dbReference type="STRING" id="866895.HBHAL_1553"/>
<name>I0JIF5_HALH3</name>
<dbReference type="SUPFAM" id="SSF51735">
    <property type="entry name" value="NAD(P)-binding Rossmann-fold domains"/>
    <property type="match status" value="1"/>
</dbReference>
<dbReference type="GO" id="GO:0005886">
    <property type="term" value="C:plasma membrane"/>
    <property type="evidence" value="ECO:0007669"/>
    <property type="project" value="UniProtKB-SubCell"/>
</dbReference>
<dbReference type="InterPro" id="IPR036721">
    <property type="entry name" value="RCK_C_sf"/>
</dbReference>
<dbReference type="RefSeq" id="WP_014641830.1">
    <property type="nucleotide sequence ID" value="NC_017668.1"/>
</dbReference>
<dbReference type="InterPro" id="IPR013099">
    <property type="entry name" value="K_chnl_dom"/>
</dbReference>
<dbReference type="Gene3D" id="3.30.70.1450">
    <property type="entry name" value="Regulator of K+ conductance, C-terminal domain"/>
    <property type="match status" value="1"/>
</dbReference>
<dbReference type="InterPro" id="IPR036291">
    <property type="entry name" value="NAD(P)-bd_dom_sf"/>
</dbReference>
<sequence>MDQRKVFVSLLLLHMLVLFGIIGYMITEQLSFFDALWLAVVSVLTIGYGDISPDTMAGKVLTLILIPIAIGVTTYILAQAAGAIINGEFSNEMRKRKMNQKIKNLKDHIIICGFGRVGQQVLHQLHKESHSLVVIESDEDVIARLPEGTLCITGNATEDEILLQAGLERARGVVVTLPNDADNIFITVTVKGIKPDIYTVVRAERNFSEEKLYRAGADKVINTSNIGGKRMATAITKPISVEYVETVLHDQSNDYNIEEILIRSTSLLIGQTLKEARIREEYGVNIVAIKRGPEIINNPDAAKTIMEDDLVIVFGTSEQLKRFEGASM</sequence>
<feature type="domain" description="RCK N-terminal" evidence="3">
    <location>
        <begin position="106"/>
        <end position="221"/>
    </location>
</feature>
<feature type="domain" description="RCK C-terminal" evidence="4">
    <location>
        <begin position="245"/>
        <end position="328"/>
    </location>
</feature>
<dbReference type="HOGENOM" id="CLU_050982_0_1_9"/>
<feature type="transmembrane region" description="Helical" evidence="2">
    <location>
        <begin position="7"/>
        <end position="26"/>
    </location>
</feature>
<dbReference type="Gene3D" id="1.10.287.70">
    <property type="match status" value="1"/>
</dbReference>
<dbReference type="Pfam" id="PF07885">
    <property type="entry name" value="Ion_trans_2"/>
    <property type="match status" value="1"/>
</dbReference>
<evidence type="ECO:0000259" key="3">
    <source>
        <dbReference type="PROSITE" id="PS51201"/>
    </source>
</evidence>
<dbReference type="SUPFAM" id="SSF81324">
    <property type="entry name" value="Voltage-gated potassium channels"/>
    <property type="match status" value="1"/>
</dbReference>
<dbReference type="GO" id="GO:0006813">
    <property type="term" value="P:potassium ion transport"/>
    <property type="evidence" value="ECO:0007669"/>
    <property type="project" value="InterPro"/>
</dbReference>
<dbReference type="PANTHER" id="PTHR43833">
    <property type="entry name" value="POTASSIUM CHANNEL PROTEIN 2-RELATED-RELATED"/>
    <property type="match status" value="1"/>
</dbReference>
<dbReference type="InterPro" id="IPR050721">
    <property type="entry name" value="Trk_Ktr_HKT_K-transport"/>
</dbReference>
<dbReference type="PATRIC" id="fig|866895.3.peg.551"/>
<evidence type="ECO:0000259" key="4">
    <source>
        <dbReference type="PROSITE" id="PS51202"/>
    </source>
</evidence>
<evidence type="ECO:0000256" key="1">
    <source>
        <dbReference type="ARBA" id="ARBA00004651"/>
    </source>
</evidence>
<dbReference type="AlphaFoldDB" id="I0JIF5"/>
<dbReference type="PROSITE" id="PS51201">
    <property type="entry name" value="RCK_N"/>
    <property type="match status" value="1"/>
</dbReference>
<dbReference type="Gene3D" id="3.40.50.720">
    <property type="entry name" value="NAD(P)-binding Rossmann-like Domain"/>
    <property type="match status" value="1"/>
</dbReference>
<dbReference type="InterPro" id="IPR006037">
    <property type="entry name" value="RCK_C"/>
</dbReference>
<dbReference type="Pfam" id="PF02080">
    <property type="entry name" value="TrkA_C"/>
    <property type="match status" value="1"/>
</dbReference>